<evidence type="ECO:0000313" key="2">
    <source>
        <dbReference type="EMBL" id="MBB4223925.1"/>
    </source>
</evidence>
<reference evidence="2 3" key="1">
    <citation type="submission" date="2020-08" db="EMBL/GenBank/DDBJ databases">
        <title>Genomic Encyclopedia of Type Strains, Phase IV (KMG-V): Genome sequencing to study the core and pangenomes of soil and plant-associated prokaryotes.</title>
        <authorList>
            <person name="Whitman W."/>
        </authorList>
    </citation>
    <scope>NUCLEOTIDE SEQUENCE [LARGE SCALE GENOMIC DNA]</scope>
    <source>
        <strain evidence="2 3">34/80</strain>
    </source>
</reference>
<dbReference type="EMBL" id="JACIFZ010000006">
    <property type="protein sequence ID" value="MBB4223925.1"/>
    <property type="molecule type" value="Genomic_DNA"/>
</dbReference>
<feature type="signal peptide" evidence="1">
    <location>
        <begin position="1"/>
        <end position="19"/>
    </location>
</feature>
<evidence type="ECO:0000313" key="3">
    <source>
        <dbReference type="Proteomes" id="UP000524450"/>
    </source>
</evidence>
<evidence type="ECO:0000256" key="1">
    <source>
        <dbReference type="SAM" id="SignalP"/>
    </source>
</evidence>
<comment type="caution">
    <text evidence="2">The sequence shown here is derived from an EMBL/GenBank/DDBJ whole genome shotgun (WGS) entry which is preliminary data.</text>
</comment>
<name>A0A840FUT5_9BURK</name>
<proteinExistence type="predicted"/>
<gene>
    <name evidence="2" type="ORF">GGD71_004716</name>
</gene>
<feature type="chain" id="PRO_5032528006" evidence="1">
    <location>
        <begin position="20"/>
        <end position="384"/>
    </location>
</feature>
<keyword evidence="1" id="KW-0732">Signal</keyword>
<dbReference type="RefSeq" id="WP_184641010.1">
    <property type="nucleotide sequence ID" value="NZ_JACIFZ010000006.1"/>
</dbReference>
<organism evidence="2 3">
    <name type="scientific">Variovorax guangxiensis</name>
    <dbReference type="NCBI Taxonomy" id="1775474"/>
    <lineage>
        <taxon>Bacteria</taxon>
        <taxon>Pseudomonadati</taxon>
        <taxon>Pseudomonadota</taxon>
        <taxon>Betaproteobacteria</taxon>
        <taxon>Burkholderiales</taxon>
        <taxon>Comamonadaceae</taxon>
        <taxon>Variovorax</taxon>
    </lineage>
</organism>
<dbReference type="Proteomes" id="UP000524450">
    <property type="component" value="Unassembled WGS sequence"/>
</dbReference>
<protein>
    <submittedName>
        <fullName evidence="2">Uncharacterized protein</fullName>
    </submittedName>
</protein>
<dbReference type="AlphaFoldDB" id="A0A840FUT5"/>
<sequence>MIRSVVAAGLAVWGLSAFAQAPQFSCPVRLDLLTDIAGTGPGGLDKVIYGVRARDWKPEFLDQALRRYEACQAGAPGPQSLKDAERADAQRQFQLLRGALQQRDHLQALETRQAGTQAAVAQSGAAQISQSSGTLTWAYTRQSSGSTLASTPRSITCAEPEKLPEDLLSLSPQSQLELPKFYAACAKAQQIPGSAAVLFKESVEELAQERQAQAAFISRVRTLVAAPTQQQTDQSVSALEKANRFQSSSDPAEKIASDQLAELRRKVDARECAEHGKRAGIPEELREAQYLIEWATPAPLVGMACAAARNGVSFRFSAKSLLSKDSFEVKGPSGVKVVLARQQTAEGIALLVPVEGTVQGKTFAVTRQNLQVLAQQIRTALKGQ</sequence>
<accession>A0A840FUT5</accession>